<dbReference type="Proteomes" id="UP001321700">
    <property type="component" value="Unassembled WGS sequence"/>
</dbReference>
<sequence>MKALRIYAGPTARASLAAHGLQPEHIRTIPGAAGGPKGLILGPMDRFLFGDWLQRSNQPVDLVGASIGAWRMATACLNDPVSAFQRLEHDYIHQHYELAPGQKRVSADQVSETFGRNLLAFYGGRVPEVLNHPRYRLHIVTSRGRHMLGTEHGVRTPLGYLGAFLTNTVKRKAMGAWLERVVFSSGGAGEGPAPLPFATQDYRTRRVLLSEANFNPALQASCSIPFVLRAVHDIPGAPKGAYWDGGITDYHLHLNYPGAELATYSGAVPAMNTGATGTFYPKGLVLYPHFQQSVVPGWLDKGLKWRHRSTPFLDTMVLLAPNPDWVKTLPNSKLPDRTDFTHYGNDLDARVKAWNAATSASQQMVDEFIAWLDKPDMNQVHPL</sequence>
<name>A0ABU3KID5_9BURK</name>
<keyword evidence="2" id="KW-1185">Reference proteome</keyword>
<dbReference type="EMBL" id="JAVBIK010000001">
    <property type="protein sequence ID" value="MDT7517177.1"/>
    <property type="molecule type" value="Genomic_DNA"/>
</dbReference>
<gene>
    <name evidence="1" type="ORF">RAE19_00185</name>
</gene>
<evidence type="ECO:0000313" key="1">
    <source>
        <dbReference type="EMBL" id="MDT7517177.1"/>
    </source>
</evidence>
<comment type="caution">
    <text evidence="1">The sequence shown here is derived from an EMBL/GenBank/DDBJ whole genome shotgun (WGS) entry which is preliminary data.</text>
</comment>
<protein>
    <submittedName>
        <fullName evidence="1">Phospholipase</fullName>
    </submittedName>
</protein>
<evidence type="ECO:0000313" key="2">
    <source>
        <dbReference type="Proteomes" id="UP001321700"/>
    </source>
</evidence>
<dbReference type="RefSeq" id="WP_313873029.1">
    <property type="nucleotide sequence ID" value="NZ_JAVBIK010000001.1"/>
</dbReference>
<organism evidence="1 2">
    <name type="scientific">Rhodoferax potami</name>
    <dbReference type="NCBI Taxonomy" id="3068338"/>
    <lineage>
        <taxon>Bacteria</taxon>
        <taxon>Pseudomonadati</taxon>
        <taxon>Pseudomonadota</taxon>
        <taxon>Betaproteobacteria</taxon>
        <taxon>Burkholderiales</taxon>
        <taxon>Comamonadaceae</taxon>
        <taxon>Rhodoferax</taxon>
    </lineage>
</organism>
<accession>A0ABU3KID5</accession>
<proteinExistence type="predicted"/>
<dbReference type="InterPro" id="IPR016035">
    <property type="entry name" value="Acyl_Trfase/lysoPLipase"/>
</dbReference>
<dbReference type="SUPFAM" id="SSF52151">
    <property type="entry name" value="FabD/lysophospholipase-like"/>
    <property type="match status" value="1"/>
</dbReference>
<reference evidence="1 2" key="1">
    <citation type="submission" date="2023-08" db="EMBL/GenBank/DDBJ databases">
        <title>Rhodoferax potami sp. nov. and Rhodoferax mekongensis sp. nov., isolated from the Mekong River in Thailand.</title>
        <authorList>
            <person name="Kitikhun S."/>
            <person name="Charoenyingcharoen P."/>
            <person name="Siriarchawattana P."/>
            <person name="Likhitrattanapisal S."/>
            <person name="Nilsakha T."/>
            <person name="Chanpet A."/>
            <person name="Rattanawaree P."/>
            <person name="Ingsriswang S."/>
        </authorList>
    </citation>
    <scope>NUCLEOTIDE SEQUENCE [LARGE SCALE GENOMIC DNA]</scope>
    <source>
        <strain evidence="1 2">TBRC 17660</strain>
    </source>
</reference>